<name>A0A2X0IPK8_9ACTN</name>
<dbReference type="RefSeq" id="WP_111499672.1">
    <property type="nucleotide sequence ID" value="NZ_QKYN01000023.1"/>
</dbReference>
<gene>
    <name evidence="2" type="ORF">DN069_05395</name>
</gene>
<evidence type="ECO:0000256" key="1">
    <source>
        <dbReference type="SAM" id="Phobius"/>
    </source>
</evidence>
<reference evidence="2 3" key="1">
    <citation type="submission" date="2018-06" db="EMBL/GenBank/DDBJ databases">
        <title>Streptacidiphilus pinicola sp. nov., isolated from pine grove soil.</title>
        <authorList>
            <person name="Roh S.G."/>
            <person name="Park S."/>
            <person name="Kim M.-K."/>
            <person name="Yun B.-R."/>
            <person name="Park J."/>
            <person name="Kim M.J."/>
            <person name="Kim Y.S."/>
            <person name="Kim S.B."/>
        </authorList>
    </citation>
    <scope>NUCLEOTIDE SEQUENCE [LARGE SCALE GENOMIC DNA]</scope>
    <source>
        <strain evidence="2 3">MMS16-CNU450</strain>
    </source>
</reference>
<evidence type="ECO:0000313" key="2">
    <source>
        <dbReference type="EMBL" id="RAG86587.1"/>
    </source>
</evidence>
<keyword evidence="1" id="KW-0472">Membrane</keyword>
<accession>A0A2X0IPK8</accession>
<proteinExistence type="predicted"/>
<dbReference type="AlphaFoldDB" id="A0A2X0IPK8"/>
<evidence type="ECO:0000313" key="3">
    <source>
        <dbReference type="Proteomes" id="UP000248889"/>
    </source>
</evidence>
<dbReference type="Proteomes" id="UP000248889">
    <property type="component" value="Unassembled WGS sequence"/>
</dbReference>
<protein>
    <submittedName>
        <fullName evidence="2">Uncharacterized protein</fullName>
    </submittedName>
</protein>
<comment type="caution">
    <text evidence="2">The sequence shown here is derived from an EMBL/GenBank/DDBJ whole genome shotgun (WGS) entry which is preliminary data.</text>
</comment>
<keyword evidence="3" id="KW-1185">Reference proteome</keyword>
<dbReference type="OrthoDB" id="3851136at2"/>
<feature type="transmembrane region" description="Helical" evidence="1">
    <location>
        <begin position="83"/>
        <end position="102"/>
    </location>
</feature>
<dbReference type="EMBL" id="QKYN01000023">
    <property type="protein sequence ID" value="RAG86587.1"/>
    <property type="molecule type" value="Genomic_DNA"/>
</dbReference>
<organism evidence="2 3">
    <name type="scientific">Streptacidiphilus pinicola</name>
    <dbReference type="NCBI Taxonomy" id="2219663"/>
    <lineage>
        <taxon>Bacteria</taxon>
        <taxon>Bacillati</taxon>
        <taxon>Actinomycetota</taxon>
        <taxon>Actinomycetes</taxon>
        <taxon>Kitasatosporales</taxon>
        <taxon>Streptomycetaceae</taxon>
        <taxon>Streptacidiphilus</taxon>
    </lineage>
</organism>
<keyword evidence="1" id="KW-1133">Transmembrane helix</keyword>
<sequence>MSVVGSLRARGRVYLEQRFPKLPRRLPPLLLASLGLGLLAWGAGPVRSAWLPVCALAASWRVWRAPEESLPRLMFWRSRQRRVFARIAVAMLIAAGVCVVLRTGPAPAVWLAALSPVPLLLDPPLWRAWTWPFRDAVRSARALMLLQEPNRFLTTHPSRVPEWGFDTEQGYCGRPVPVARNSAPYQRKRHHSCRGPARNGEFRSVTWDGRAIAISEGSWVAARIPIEQVAELVTVSEYVRGWLRDEFLVLDRAGRRLATSERAGGPSRRHLAELASAAGLPFADYELGRSKESLAELLFPPA</sequence>
<keyword evidence="1" id="KW-0812">Transmembrane</keyword>
<feature type="transmembrane region" description="Helical" evidence="1">
    <location>
        <begin position="26"/>
        <end position="42"/>
    </location>
</feature>